<evidence type="ECO:0000256" key="1">
    <source>
        <dbReference type="SAM" id="Phobius"/>
    </source>
</evidence>
<protein>
    <submittedName>
        <fullName evidence="2">Uncharacterized protein</fullName>
    </submittedName>
</protein>
<dbReference type="OrthoDB" id="853653at2"/>
<evidence type="ECO:0000313" key="2">
    <source>
        <dbReference type="EMBL" id="RDV12996.1"/>
    </source>
</evidence>
<keyword evidence="1" id="KW-0812">Transmembrane</keyword>
<organism evidence="2 3">
    <name type="scientific">Pontibacter diazotrophicus</name>
    <dbReference type="NCBI Taxonomy" id="1400979"/>
    <lineage>
        <taxon>Bacteria</taxon>
        <taxon>Pseudomonadati</taxon>
        <taxon>Bacteroidota</taxon>
        <taxon>Cytophagia</taxon>
        <taxon>Cytophagales</taxon>
        <taxon>Hymenobacteraceae</taxon>
        <taxon>Pontibacter</taxon>
    </lineage>
</organism>
<name>A0A3D8L6T0_9BACT</name>
<gene>
    <name evidence="2" type="ORF">DXT99_21700</name>
</gene>
<evidence type="ECO:0000313" key="3">
    <source>
        <dbReference type="Proteomes" id="UP000256708"/>
    </source>
</evidence>
<dbReference type="RefSeq" id="WP_115567693.1">
    <property type="nucleotide sequence ID" value="NZ_QRGR01000030.1"/>
</dbReference>
<sequence>MKDRIIEKLLYKIAALLVVCGVLACFLNSSESYFGLHLILSGLITGVIAIFLYMKYENELEQKRAALKEKKSLKKR</sequence>
<reference evidence="3" key="1">
    <citation type="submission" date="2018-08" db="EMBL/GenBank/DDBJ databases">
        <authorList>
            <person name="Liu Z.-W."/>
            <person name="Du Z.-J."/>
        </authorList>
    </citation>
    <scope>NUCLEOTIDE SEQUENCE [LARGE SCALE GENOMIC DNA]</scope>
    <source>
        <strain evidence="3">H4X</strain>
    </source>
</reference>
<keyword evidence="3" id="KW-1185">Reference proteome</keyword>
<dbReference type="PROSITE" id="PS51257">
    <property type="entry name" value="PROKAR_LIPOPROTEIN"/>
    <property type="match status" value="1"/>
</dbReference>
<comment type="caution">
    <text evidence="2">The sequence shown here is derived from an EMBL/GenBank/DDBJ whole genome shotgun (WGS) entry which is preliminary data.</text>
</comment>
<keyword evidence="1" id="KW-1133">Transmembrane helix</keyword>
<feature type="transmembrane region" description="Helical" evidence="1">
    <location>
        <begin position="35"/>
        <end position="54"/>
    </location>
</feature>
<feature type="transmembrane region" description="Helical" evidence="1">
    <location>
        <begin position="9"/>
        <end position="29"/>
    </location>
</feature>
<dbReference type="EMBL" id="QRGR01000030">
    <property type="protein sequence ID" value="RDV12996.1"/>
    <property type="molecule type" value="Genomic_DNA"/>
</dbReference>
<accession>A0A3D8L6T0</accession>
<dbReference type="AlphaFoldDB" id="A0A3D8L6T0"/>
<proteinExistence type="predicted"/>
<keyword evidence="1" id="KW-0472">Membrane</keyword>
<dbReference type="Proteomes" id="UP000256708">
    <property type="component" value="Unassembled WGS sequence"/>
</dbReference>